<dbReference type="EMBL" id="BTTX01000002">
    <property type="protein sequence ID" value="GMU06192.1"/>
    <property type="molecule type" value="Genomic_DNA"/>
</dbReference>
<evidence type="ECO:0000256" key="2">
    <source>
        <dbReference type="ARBA" id="ARBA00023015"/>
    </source>
</evidence>
<keyword evidence="2" id="KW-0805">Transcription regulation</keyword>
<keyword evidence="9" id="KW-1185">Reference proteome</keyword>
<accession>A0ABQ6QQ86</accession>
<feature type="region of interest" description="Disordered" evidence="5">
    <location>
        <begin position="279"/>
        <end position="298"/>
    </location>
</feature>
<dbReference type="InterPro" id="IPR036388">
    <property type="entry name" value="WH-like_DNA-bd_sf"/>
</dbReference>
<evidence type="ECO:0000256" key="4">
    <source>
        <dbReference type="ARBA" id="ARBA00023163"/>
    </source>
</evidence>
<keyword evidence="3" id="KW-0238">DNA-binding</keyword>
<dbReference type="SUPFAM" id="SSF54593">
    <property type="entry name" value="Glyoxalase/Bleomycin resistance protein/Dihydroxybiphenyl dioxygenase"/>
    <property type="match status" value="1"/>
</dbReference>
<feature type="region of interest" description="Disordered" evidence="5">
    <location>
        <begin position="317"/>
        <end position="345"/>
    </location>
</feature>
<dbReference type="Pfam" id="PF00392">
    <property type="entry name" value="GntR"/>
    <property type="match status" value="1"/>
</dbReference>
<evidence type="ECO:0008006" key="10">
    <source>
        <dbReference type="Google" id="ProtNLM"/>
    </source>
</evidence>
<dbReference type="InterPro" id="IPR029068">
    <property type="entry name" value="Glyas_Bleomycin-R_OHBP_Dase"/>
</dbReference>
<evidence type="ECO:0000256" key="1">
    <source>
        <dbReference type="ARBA" id="ARBA00022723"/>
    </source>
</evidence>
<evidence type="ECO:0000256" key="5">
    <source>
        <dbReference type="SAM" id="MobiDB-lite"/>
    </source>
</evidence>
<dbReference type="InterPro" id="IPR037523">
    <property type="entry name" value="VOC_core"/>
</dbReference>
<dbReference type="SMART" id="SM00345">
    <property type="entry name" value="HTH_GNTR"/>
    <property type="match status" value="1"/>
</dbReference>
<dbReference type="Gene3D" id="1.10.10.10">
    <property type="entry name" value="Winged helix-like DNA-binding domain superfamily/Winged helix DNA-binding domain"/>
    <property type="match status" value="1"/>
</dbReference>
<dbReference type="InterPro" id="IPR000524">
    <property type="entry name" value="Tscrpt_reg_HTH_GntR"/>
</dbReference>
<sequence>MVRVGLVAYVEEQLERDISLGRLPRNGRLASERMMARWYGVSRGTVREALRRLAARGLVVQHPGRQAQAVALDESLTLENLGLALHGEPSEEGRRLLDGFFSLKRQVLVELLVDCCANASVMDLGPLEDTCFQLWDEARWHPGERCAQLEFQLLRLAAQVAARPGHLLLIQSLQRAFRSIAARLLPFMGGEPLREWAICAKNALQDRDMQALQHRLPVLLKACDERVLNDFGPVPQKDESPEDDRTQEDVLGVAASAAAQGDANDERLSVEARGLGWLAQANDDAEAPRGTPCPREQAHLMEPDSGALLFPTVSEPVPCSSDEASTGGNVTSAAVGNLSEPPPTSSLVMQYEEGGLPCGSQSPHPRPGHDPLSSATIVGELLDMTLRRMDHVGIVVDDLAAAIAFFVELGLDLEGEAPVEGRRVDRVVGLDGVRADIAMMRTPDGHGRLELTKFHKPTAASAESNNVPANTLGLRRIMFAVEDIEDVVARLRAHGAELIGELAQYEDSYRLCYVRGPAGIIVALAEQLR</sequence>
<protein>
    <recommendedName>
        <fullName evidence="10">GntR family transcriptional regulator</fullName>
    </recommendedName>
</protein>
<evidence type="ECO:0000259" key="6">
    <source>
        <dbReference type="PROSITE" id="PS50949"/>
    </source>
</evidence>
<dbReference type="PROSITE" id="PS50949">
    <property type="entry name" value="HTH_GNTR"/>
    <property type="match status" value="1"/>
</dbReference>
<dbReference type="InterPro" id="IPR051785">
    <property type="entry name" value="MMCE/EMCE_epimerase"/>
</dbReference>
<keyword evidence="1" id="KW-0479">Metal-binding</keyword>
<feature type="domain" description="HTH gntR-type" evidence="6">
    <location>
        <begin position="4"/>
        <end position="73"/>
    </location>
</feature>
<feature type="domain" description="VOC" evidence="7">
    <location>
        <begin position="388"/>
        <end position="527"/>
    </location>
</feature>
<dbReference type="PROSITE" id="PS51819">
    <property type="entry name" value="VOC"/>
    <property type="match status" value="1"/>
</dbReference>
<dbReference type="PANTHER" id="PTHR43048">
    <property type="entry name" value="METHYLMALONYL-COA EPIMERASE"/>
    <property type="match status" value="1"/>
</dbReference>
<dbReference type="CDD" id="cd08353">
    <property type="entry name" value="VOC_like"/>
    <property type="match status" value="1"/>
</dbReference>
<name>A0ABQ6QQ86_9BACT</name>
<proteinExistence type="predicted"/>
<gene>
    <name evidence="8" type="ORF">ASNO1_24450</name>
</gene>
<evidence type="ECO:0000259" key="7">
    <source>
        <dbReference type="PROSITE" id="PS51819"/>
    </source>
</evidence>
<comment type="caution">
    <text evidence="8">The sequence shown here is derived from an EMBL/GenBank/DDBJ whole genome shotgun (WGS) entry which is preliminary data.</text>
</comment>
<dbReference type="PANTHER" id="PTHR43048:SF5">
    <property type="entry name" value="BLR5325 PROTEIN"/>
    <property type="match status" value="1"/>
</dbReference>
<dbReference type="InterPro" id="IPR004360">
    <property type="entry name" value="Glyas_Fos-R_dOase_dom"/>
</dbReference>
<organism evidence="8 9">
    <name type="scientific">Corallococcus caeni</name>
    <dbReference type="NCBI Taxonomy" id="3082388"/>
    <lineage>
        <taxon>Bacteria</taxon>
        <taxon>Pseudomonadati</taxon>
        <taxon>Myxococcota</taxon>
        <taxon>Myxococcia</taxon>
        <taxon>Myxococcales</taxon>
        <taxon>Cystobacterineae</taxon>
        <taxon>Myxococcaceae</taxon>
        <taxon>Corallococcus</taxon>
    </lineage>
</organism>
<evidence type="ECO:0000313" key="9">
    <source>
        <dbReference type="Proteomes" id="UP001342631"/>
    </source>
</evidence>
<evidence type="ECO:0000313" key="8">
    <source>
        <dbReference type="EMBL" id="GMU06192.1"/>
    </source>
</evidence>
<dbReference type="Proteomes" id="UP001342631">
    <property type="component" value="Unassembled WGS sequence"/>
</dbReference>
<dbReference type="SUPFAM" id="SSF46785">
    <property type="entry name" value="Winged helix' DNA-binding domain"/>
    <property type="match status" value="1"/>
</dbReference>
<dbReference type="Pfam" id="PF00903">
    <property type="entry name" value="Glyoxalase"/>
    <property type="match status" value="1"/>
</dbReference>
<dbReference type="PRINTS" id="PR00035">
    <property type="entry name" value="HTHGNTR"/>
</dbReference>
<reference evidence="8 9" key="1">
    <citation type="journal article" date="2024" name="Arch. Microbiol.">
        <title>Corallococcus caeni sp. nov., a novel myxobacterium isolated from activated sludge.</title>
        <authorList>
            <person name="Tomita S."/>
            <person name="Nakai R."/>
            <person name="Kuroda K."/>
            <person name="Kurashita H."/>
            <person name="Hatamoto M."/>
            <person name="Yamaguchi T."/>
            <person name="Narihiro T."/>
        </authorList>
    </citation>
    <scope>NUCLEOTIDE SEQUENCE [LARGE SCALE GENOMIC DNA]</scope>
    <source>
        <strain evidence="8 9">NO1</strain>
    </source>
</reference>
<dbReference type="InterPro" id="IPR036390">
    <property type="entry name" value="WH_DNA-bd_sf"/>
</dbReference>
<dbReference type="CDD" id="cd07377">
    <property type="entry name" value="WHTH_GntR"/>
    <property type="match status" value="1"/>
</dbReference>
<feature type="compositionally biased region" description="Polar residues" evidence="5">
    <location>
        <begin position="322"/>
        <end position="334"/>
    </location>
</feature>
<keyword evidence="4" id="KW-0804">Transcription</keyword>
<dbReference type="Gene3D" id="3.10.180.10">
    <property type="entry name" value="2,3-Dihydroxybiphenyl 1,2-Dioxygenase, domain 1"/>
    <property type="match status" value="1"/>
</dbReference>
<evidence type="ECO:0000256" key="3">
    <source>
        <dbReference type="ARBA" id="ARBA00023125"/>
    </source>
</evidence>